<dbReference type="InterPro" id="IPR001613">
    <property type="entry name" value="Flavin_amine_oxidase"/>
</dbReference>
<dbReference type="PRINTS" id="PR00757">
    <property type="entry name" value="AMINEOXDASEF"/>
</dbReference>
<keyword evidence="2" id="KW-0560">Oxidoreductase</keyword>
<dbReference type="Pfam" id="PF01593">
    <property type="entry name" value="Amino_oxidase"/>
    <property type="match status" value="1"/>
</dbReference>
<feature type="domain" description="Amine oxidase" evidence="3">
    <location>
        <begin position="35"/>
        <end position="476"/>
    </location>
</feature>
<dbReference type="RefSeq" id="WP_069033315.1">
    <property type="nucleotide sequence ID" value="NZ_MDKC01000008.1"/>
</dbReference>
<dbReference type="SUPFAM" id="SSF54373">
    <property type="entry name" value="FAD-linked reductases, C-terminal domain"/>
    <property type="match status" value="1"/>
</dbReference>
<gene>
    <name evidence="4" type="ORF">BED47_19820</name>
</gene>
<sequence length="480" mass="53681">MTSSPLTTDQMISIIQNGLRKTESSKKVIIVGAGMAGLTAASLLKNAGHHVTIIEANDRIGGRAYTLRAPFSNGLYLNAGPLRIPNVHHLTLEYIRKFNLPVNEFINETRNDIIYANGIKTNQTNYKSNPDILNYPVAPNEKGKTSDVLLDQALQPFINFINQNQSTNWEIVEKRYGNISFGSFLNSYFSVGAVDMIGVLLDFEAFMGMSFLEVLREQVTFKSATKFYEITGGMDLLPKAFLPQLKDNILLNYKLTKIIQNGNSLTIQTTDNTTANQYIMNADLAIIAIPFSLLRFVEIEPFHSISYYKRKAIREINYMSATKIGIEFKSRFWEKYGQFGGMSTTDLPTRLSLYPSTGIGTSGPAVVKASYTWADEALTLSALTEEERIHYALRDLSKIWGNQVYSEFVTGTSFSWSQNPFSVGAFTFFEPGQEEELNSYISSPEGRLHFAGEHTSRSHAWIQGAIESGIRAANEVNSLY</sequence>
<comment type="cofactor">
    <cofactor evidence="1">
        <name>FAD</name>
        <dbReference type="ChEBI" id="CHEBI:57692"/>
    </cofactor>
</comment>
<evidence type="ECO:0000256" key="2">
    <source>
        <dbReference type="ARBA" id="ARBA00023002"/>
    </source>
</evidence>
<dbReference type="Gene3D" id="1.10.405.10">
    <property type="entry name" value="Guanine Nucleotide Dissociation Inhibitor, domain 1"/>
    <property type="match status" value="1"/>
</dbReference>
<dbReference type="Proteomes" id="UP000094580">
    <property type="component" value="Unassembled WGS sequence"/>
</dbReference>
<dbReference type="PANTHER" id="PTHR10742:SF342">
    <property type="entry name" value="AMINE OXIDASE"/>
    <property type="match status" value="1"/>
</dbReference>
<dbReference type="InterPro" id="IPR002937">
    <property type="entry name" value="Amino_oxidase"/>
</dbReference>
<dbReference type="Gene3D" id="3.90.660.10">
    <property type="match status" value="1"/>
</dbReference>
<dbReference type="InterPro" id="IPR050281">
    <property type="entry name" value="Flavin_monoamine_oxidase"/>
</dbReference>
<comment type="caution">
    <text evidence="4">The sequence shown here is derived from an EMBL/GenBank/DDBJ whole genome shotgun (WGS) entry which is preliminary data.</text>
</comment>
<reference evidence="4 5" key="1">
    <citation type="submission" date="2016-07" db="EMBL/GenBank/DDBJ databases">
        <authorList>
            <person name="Townsley L."/>
            <person name="Shank E.A."/>
        </authorList>
    </citation>
    <scope>NUCLEOTIDE SEQUENCE [LARGE SCALE GENOMIC DNA]</scope>
    <source>
        <strain evidence="4 5">CH01</strain>
    </source>
</reference>
<protein>
    <submittedName>
        <fullName evidence="4">Amine oxidase</fullName>
    </submittedName>
</protein>
<accession>A0ABX2ZTF5</accession>
<dbReference type="PANTHER" id="PTHR10742">
    <property type="entry name" value="FLAVIN MONOAMINE OXIDASE"/>
    <property type="match status" value="1"/>
</dbReference>
<dbReference type="InterPro" id="IPR036188">
    <property type="entry name" value="FAD/NAD-bd_sf"/>
</dbReference>
<name>A0ABX2ZTF5_9BACI</name>
<evidence type="ECO:0000313" key="4">
    <source>
        <dbReference type="EMBL" id="ODG92456.1"/>
    </source>
</evidence>
<keyword evidence="5" id="KW-1185">Reference proteome</keyword>
<dbReference type="SUPFAM" id="SSF51905">
    <property type="entry name" value="FAD/NAD(P)-binding domain"/>
    <property type="match status" value="1"/>
</dbReference>
<dbReference type="Gene3D" id="3.50.50.60">
    <property type="entry name" value="FAD/NAD(P)-binding domain"/>
    <property type="match status" value="1"/>
</dbReference>
<organism evidence="4 5">
    <name type="scientific">Gottfriedia luciferensis</name>
    <dbReference type="NCBI Taxonomy" id="178774"/>
    <lineage>
        <taxon>Bacteria</taxon>
        <taxon>Bacillati</taxon>
        <taxon>Bacillota</taxon>
        <taxon>Bacilli</taxon>
        <taxon>Bacillales</taxon>
        <taxon>Bacillaceae</taxon>
        <taxon>Gottfriedia</taxon>
    </lineage>
</organism>
<evidence type="ECO:0000259" key="3">
    <source>
        <dbReference type="Pfam" id="PF01593"/>
    </source>
</evidence>
<proteinExistence type="predicted"/>
<evidence type="ECO:0000313" key="5">
    <source>
        <dbReference type="Proteomes" id="UP000094580"/>
    </source>
</evidence>
<dbReference type="EMBL" id="MDKC01000008">
    <property type="protein sequence ID" value="ODG92456.1"/>
    <property type="molecule type" value="Genomic_DNA"/>
</dbReference>
<evidence type="ECO:0000256" key="1">
    <source>
        <dbReference type="ARBA" id="ARBA00001974"/>
    </source>
</evidence>